<dbReference type="Gene3D" id="2.60.40.10">
    <property type="entry name" value="Immunoglobulins"/>
    <property type="match status" value="1"/>
</dbReference>
<accession>X0VSI0</accession>
<evidence type="ECO:0000259" key="1">
    <source>
        <dbReference type="Pfam" id="PF07602"/>
    </source>
</evidence>
<name>X0VSI0_9ZZZZ</name>
<dbReference type="Pfam" id="PF19190">
    <property type="entry name" value="BACON_2"/>
    <property type="match status" value="1"/>
</dbReference>
<dbReference type="Pfam" id="PF07602">
    <property type="entry name" value="DUF1565"/>
    <property type="match status" value="1"/>
</dbReference>
<dbReference type="AlphaFoldDB" id="X0VSI0"/>
<dbReference type="InterPro" id="IPR011050">
    <property type="entry name" value="Pectin_lyase_fold/virulence"/>
</dbReference>
<feature type="domain" description="BACON" evidence="2">
    <location>
        <begin position="40"/>
        <end position="122"/>
    </location>
</feature>
<sequence length="255" mass="25885">ISGLSPNTYNATITVTAPGASNTPRTVGVTLTVSGQVPTIGVSPLSFGFNAMEGGTNPTPQALSISNPGTGTLSWSLSDDAAWLNLSPLSGTCTTETDTVTLAVDIFALAIDTYNATITITDPSASNSPVDVSVTLVVWGAEIWVAKDGDDVTGNGTVGDPYATITKALEVVFAGGTIRVKPGAYTAPLTITLDNITLVSTDGRDATTINGGGTGGAVIDLGLHDGITIEGFFVTDGCYGIDADYCAGLTIRQCK</sequence>
<feature type="non-terminal residue" evidence="3">
    <location>
        <position position="1"/>
    </location>
</feature>
<gene>
    <name evidence="3" type="ORF">S01H1_59324</name>
</gene>
<feature type="domain" description="DUF1565" evidence="1">
    <location>
        <begin position="149"/>
        <end position="187"/>
    </location>
</feature>
<dbReference type="InterPro" id="IPR012334">
    <property type="entry name" value="Pectin_lyas_fold"/>
</dbReference>
<evidence type="ECO:0000313" key="3">
    <source>
        <dbReference type="EMBL" id="GAG14092.1"/>
    </source>
</evidence>
<feature type="non-terminal residue" evidence="3">
    <location>
        <position position="255"/>
    </location>
</feature>
<dbReference type="SUPFAM" id="SSF51126">
    <property type="entry name" value="Pectin lyase-like"/>
    <property type="match status" value="1"/>
</dbReference>
<evidence type="ECO:0000259" key="2">
    <source>
        <dbReference type="Pfam" id="PF19190"/>
    </source>
</evidence>
<dbReference type="Gene3D" id="2.160.20.10">
    <property type="entry name" value="Single-stranded right-handed beta-helix, Pectin lyase-like"/>
    <property type="match status" value="1"/>
</dbReference>
<dbReference type="EMBL" id="BARS01038800">
    <property type="protein sequence ID" value="GAG14092.1"/>
    <property type="molecule type" value="Genomic_DNA"/>
</dbReference>
<dbReference type="InterPro" id="IPR011459">
    <property type="entry name" value="DUF1565"/>
</dbReference>
<dbReference type="InterPro" id="IPR013783">
    <property type="entry name" value="Ig-like_fold"/>
</dbReference>
<comment type="caution">
    <text evidence="3">The sequence shown here is derived from an EMBL/GenBank/DDBJ whole genome shotgun (WGS) entry which is preliminary data.</text>
</comment>
<reference evidence="3" key="1">
    <citation type="journal article" date="2014" name="Front. Microbiol.">
        <title>High frequency of phylogenetically diverse reductive dehalogenase-homologous genes in deep subseafloor sedimentary metagenomes.</title>
        <authorList>
            <person name="Kawai M."/>
            <person name="Futagami T."/>
            <person name="Toyoda A."/>
            <person name="Takaki Y."/>
            <person name="Nishi S."/>
            <person name="Hori S."/>
            <person name="Arai W."/>
            <person name="Tsubouchi T."/>
            <person name="Morono Y."/>
            <person name="Uchiyama I."/>
            <person name="Ito T."/>
            <person name="Fujiyama A."/>
            <person name="Inagaki F."/>
            <person name="Takami H."/>
        </authorList>
    </citation>
    <scope>NUCLEOTIDE SEQUENCE</scope>
    <source>
        <strain evidence="3">Expedition CK06-06</strain>
    </source>
</reference>
<proteinExistence type="predicted"/>
<evidence type="ECO:0008006" key="4">
    <source>
        <dbReference type="Google" id="ProtNLM"/>
    </source>
</evidence>
<protein>
    <recommendedName>
        <fullName evidence="4">BACON domain-containing protein</fullName>
    </recommendedName>
</protein>
<dbReference type="InterPro" id="IPR024361">
    <property type="entry name" value="BACON"/>
</dbReference>
<organism evidence="3">
    <name type="scientific">marine sediment metagenome</name>
    <dbReference type="NCBI Taxonomy" id="412755"/>
    <lineage>
        <taxon>unclassified sequences</taxon>
        <taxon>metagenomes</taxon>
        <taxon>ecological metagenomes</taxon>
    </lineage>
</organism>